<dbReference type="EMBL" id="CAMKVN010001583">
    <property type="protein sequence ID" value="CAI2176947.1"/>
    <property type="molecule type" value="Genomic_DNA"/>
</dbReference>
<dbReference type="PANTHER" id="PTHR44329">
    <property type="entry name" value="SERINE/THREONINE-PROTEIN KINASE TNNI3K-RELATED"/>
    <property type="match status" value="1"/>
</dbReference>
<dbReference type="PROSITE" id="PS50011">
    <property type="entry name" value="PROTEIN_KINASE_DOM"/>
    <property type="match status" value="1"/>
</dbReference>
<dbReference type="Pfam" id="PF07714">
    <property type="entry name" value="PK_Tyr_Ser-Thr"/>
    <property type="match status" value="1"/>
</dbReference>
<evidence type="ECO:0000313" key="3">
    <source>
        <dbReference type="Proteomes" id="UP001153678"/>
    </source>
</evidence>
<proteinExistence type="predicted"/>
<evidence type="ECO:0000259" key="1">
    <source>
        <dbReference type="PROSITE" id="PS50011"/>
    </source>
</evidence>
<comment type="caution">
    <text evidence="2">The sequence shown here is derived from an EMBL/GenBank/DDBJ whole genome shotgun (WGS) entry which is preliminary data.</text>
</comment>
<protein>
    <submittedName>
        <fullName evidence="2">20038_t:CDS:1</fullName>
    </submittedName>
</protein>
<dbReference type="InterPro" id="IPR000719">
    <property type="entry name" value="Prot_kinase_dom"/>
</dbReference>
<reference evidence="2" key="1">
    <citation type="submission" date="2022-08" db="EMBL/GenBank/DDBJ databases">
        <authorList>
            <person name="Kallberg Y."/>
            <person name="Tangrot J."/>
            <person name="Rosling A."/>
        </authorList>
    </citation>
    <scope>NUCLEOTIDE SEQUENCE</scope>
    <source>
        <strain evidence="2">Wild A</strain>
    </source>
</reference>
<evidence type="ECO:0000313" key="2">
    <source>
        <dbReference type="EMBL" id="CAI2176947.1"/>
    </source>
</evidence>
<dbReference type="GO" id="GO:0005524">
    <property type="term" value="F:ATP binding"/>
    <property type="evidence" value="ECO:0007669"/>
    <property type="project" value="InterPro"/>
</dbReference>
<dbReference type="SUPFAM" id="SSF56112">
    <property type="entry name" value="Protein kinase-like (PK-like)"/>
    <property type="match status" value="1"/>
</dbReference>
<dbReference type="GO" id="GO:0004674">
    <property type="term" value="F:protein serine/threonine kinase activity"/>
    <property type="evidence" value="ECO:0007669"/>
    <property type="project" value="TreeGrafter"/>
</dbReference>
<accession>A0A9W4SPJ7</accession>
<dbReference type="InterPro" id="IPR051681">
    <property type="entry name" value="Ser/Thr_Kinases-Pseudokinases"/>
</dbReference>
<gene>
    <name evidence="2" type="ORF">FWILDA_LOCUS7838</name>
</gene>
<organism evidence="2 3">
    <name type="scientific">Funneliformis geosporum</name>
    <dbReference type="NCBI Taxonomy" id="1117311"/>
    <lineage>
        <taxon>Eukaryota</taxon>
        <taxon>Fungi</taxon>
        <taxon>Fungi incertae sedis</taxon>
        <taxon>Mucoromycota</taxon>
        <taxon>Glomeromycotina</taxon>
        <taxon>Glomeromycetes</taxon>
        <taxon>Glomerales</taxon>
        <taxon>Glomeraceae</taxon>
        <taxon>Funneliformis</taxon>
    </lineage>
</organism>
<sequence>MYSFGMIMWELTTGRRPFWDQCYDADLKIQIIDGVRPPIITNAPKGYIGLMQQCWDFDPNKRPTASNAHEIINKIILNEENNPTKIIKSSDIGPILVSSNIDIDD</sequence>
<dbReference type="Gene3D" id="1.10.510.10">
    <property type="entry name" value="Transferase(Phosphotransferase) domain 1"/>
    <property type="match status" value="1"/>
</dbReference>
<feature type="domain" description="Protein kinase" evidence="1">
    <location>
        <begin position="1"/>
        <end position="72"/>
    </location>
</feature>
<dbReference type="AlphaFoldDB" id="A0A9W4SPJ7"/>
<keyword evidence="3" id="KW-1185">Reference proteome</keyword>
<dbReference type="InterPro" id="IPR001245">
    <property type="entry name" value="Ser-Thr/Tyr_kinase_cat_dom"/>
</dbReference>
<dbReference type="Proteomes" id="UP001153678">
    <property type="component" value="Unassembled WGS sequence"/>
</dbReference>
<dbReference type="InterPro" id="IPR011009">
    <property type="entry name" value="Kinase-like_dom_sf"/>
</dbReference>
<name>A0A9W4SPJ7_9GLOM</name>
<dbReference type="OrthoDB" id="2421983at2759"/>